<organism evidence="1 2">
    <name type="scientific">Botryotinia narcissicola</name>
    <dbReference type="NCBI Taxonomy" id="278944"/>
    <lineage>
        <taxon>Eukaryota</taxon>
        <taxon>Fungi</taxon>
        <taxon>Dikarya</taxon>
        <taxon>Ascomycota</taxon>
        <taxon>Pezizomycotina</taxon>
        <taxon>Leotiomycetes</taxon>
        <taxon>Helotiales</taxon>
        <taxon>Sclerotiniaceae</taxon>
        <taxon>Botryotinia</taxon>
    </lineage>
</organism>
<evidence type="ECO:0000313" key="1">
    <source>
        <dbReference type="EMBL" id="TGO49223.1"/>
    </source>
</evidence>
<sequence>MFSGHSTHDGFRAASLDSVSVIELSVTGVDPGPFLATRASHYSRGKRCEENHTLNTWVVPLDISSFEADTSSNQYYFVLQA</sequence>
<dbReference type="EMBL" id="PQXJ01000439">
    <property type="protein sequence ID" value="TGO49223.1"/>
    <property type="molecule type" value="Genomic_DNA"/>
</dbReference>
<gene>
    <name evidence="1" type="ORF">BOTNAR_0439g00060</name>
</gene>
<proteinExistence type="predicted"/>
<reference evidence="1 2" key="1">
    <citation type="submission" date="2017-12" db="EMBL/GenBank/DDBJ databases">
        <title>Comparative genomics of Botrytis spp.</title>
        <authorList>
            <person name="Valero-Jimenez C.A."/>
            <person name="Tapia P."/>
            <person name="Veloso J."/>
            <person name="Silva-Moreno E."/>
            <person name="Staats M."/>
            <person name="Valdes J.H."/>
            <person name="Van Kan J.A.L."/>
        </authorList>
    </citation>
    <scope>NUCLEOTIDE SEQUENCE [LARGE SCALE GENOMIC DNA]</scope>
    <source>
        <strain evidence="1 2">MUCL2120</strain>
    </source>
</reference>
<keyword evidence="2" id="KW-1185">Reference proteome</keyword>
<dbReference type="AlphaFoldDB" id="A0A4Z1HWR9"/>
<protein>
    <submittedName>
        <fullName evidence="1">Uncharacterized protein</fullName>
    </submittedName>
</protein>
<evidence type="ECO:0000313" key="2">
    <source>
        <dbReference type="Proteomes" id="UP000297452"/>
    </source>
</evidence>
<comment type="caution">
    <text evidence="1">The sequence shown here is derived from an EMBL/GenBank/DDBJ whole genome shotgun (WGS) entry which is preliminary data.</text>
</comment>
<name>A0A4Z1HWR9_9HELO</name>
<dbReference type="Proteomes" id="UP000297452">
    <property type="component" value="Unassembled WGS sequence"/>
</dbReference>
<accession>A0A4Z1HWR9</accession>